<protein>
    <submittedName>
        <fullName evidence="2">Alpha/beta fold hydrolase</fullName>
    </submittedName>
</protein>
<accession>A0A545SS82</accession>
<dbReference type="Gene3D" id="3.40.50.1820">
    <property type="entry name" value="alpha/beta hydrolase"/>
    <property type="match status" value="1"/>
</dbReference>
<keyword evidence="3" id="KW-1185">Reference proteome</keyword>
<reference evidence="2 3" key="1">
    <citation type="submission" date="2019-06" db="EMBL/GenBank/DDBJ databases">
        <title>Whole genome sequence for Cellvibrionaceae sp. R142.</title>
        <authorList>
            <person name="Wang G."/>
        </authorList>
    </citation>
    <scope>NUCLEOTIDE SEQUENCE [LARGE SCALE GENOMIC DNA]</scope>
    <source>
        <strain evidence="2 3">R142</strain>
    </source>
</reference>
<name>A0A545SS82_9GAMM</name>
<dbReference type="OrthoDB" id="652634at2"/>
<sequence length="236" mass="25518">MSDGIQPQAQHRDCDGGDFLLTAAAAPVLDARLVLAHGAGAGMESDFMNAIAEAVTRRGVAVIRFEFPYMAQRRRGGKRRPPDRADTLLRDWRRVVQALRPGPPLFVGGKSLGGRMASMVADELAVAGLVCLGYPFHPPRQPQRLRTEHLAGLHTPALIVQGSRDPFGNCDEVRDYSDRGLLADHIRLQWLEDGDHDFRPRVRSGLSQADHIETAAQAIAAFVAATLATAAPGGMS</sequence>
<dbReference type="SUPFAM" id="SSF53474">
    <property type="entry name" value="alpha/beta-Hydrolases"/>
    <property type="match status" value="1"/>
</dbReference>
<dbReference type="GO" id="GO:0016787">
    <property type="term" value="F:hydrolase activity"/>
    <property type="evidence" value="ECO:0007669"/>
    <property type="project" value="UniProtKB-KW"/>
</dbReference>
<evidence type="ECO:0000313" key="3">
    <source>
        <dbReference type="Proteomes" id="UP000319732"/>
    </source>
</evidence>
<dbReference type="InterPro" id="IPR046879">
    <property type="entry name" value="KANL3/Tex30_Abhydrolase"/>
</dbReference>
<evidence type="ECO:0000259" key="1">
    <source>
        <dbReference type="Pfam" id="PF20408"/>
    </source>
</evidence>
<dbReference type="InterPro" id="IPR029058">
    <property type="entry name" value="AB_hydrolase_fold"/>
</dbReference>
<comment type="caution">
    <text evidence="2">The sequence shown here is derived from an EMBL/GenBank/DDBJ whole genome shotgun (WGS) entry which is preliminary data.</text>
</comment>
<dbReference type="Pfam" id="PF20408">
    <property type="entry name" value="Abhydrolase_11"/>
    <property type="match status" value="1"/>
</dbReference>
<dbReference type="EMBL" id="VHSG01000033">
    <property type="protein sequence ID" value="TQV67776.1"/>
    <property type="molecule type" value="Genomic_DNA"/>
</dbReference>
<feature type="domain" description="KANL3/Tex30 alpha/beta hydrolase-like" evidence="1">
    <location>
        <begin position="30"/>
        <end position="223"/>
    </location>
</feature>
<dbReference type="RefSeq" id="WP_142929674.1">
    <property type="nucleotide sequence ID" value="NZ_ML660109.1"/>
</dbReference>
<proteinExistence type="predicted"/>
<dbReference type="Proteomes" id="UP000319732">
    <property type="component" value="Unassembled WGS sequence"/>
</dbReference>
<dbReference type="PANTHER" id="PTHR13136">
    <property type="entry name" value="TESTIS DEVELOPMENT PROTEIN PRTD"/>
    <property type="match status" value="1"/>
</dbReference>
<dbReference type="AlphaFoldDB" id="A0A545SS82"/>
<gene>
    <name evidence="2" type="ORF">FKG94_24930</name>
</gene>
<evidence type="ECO:0000313" key="2">
    <source>
        <dbReference type="EMBL" id="TQV67776.1"/>
    </source>
</evidence>
<dbReference type="PANTHER" id="PTHR13136:SF11">
    <property type="entry name" value="TESTIS-EXPRESSED PROTEIN 30"/>
    <property type="match status" value="1"/>
</dbReference>
<organism evidence="2 3">
    <name type="scientific">Exilibacterium tricleocarpae</name>
    <dbReference type="NCBI Taxonomy" id="2591008"/>
    <lineage>
        <taxon>Bacteria</taxon>
        <taxon>Pseudomonadati</taxon>
        <taxon>Pseudomonadota</taxon>
        <taxon>Gammaproteobacteria</taxon>
        <taxon>Cellvibrionales</taxon>
        <taxon>Cellvibrionaceae</taxon>
        <taxon>Exilibacterium</taxon>
    </lineage>
</organism>
<keyword evidence="2" id="KW-0378">Hydrolase</keyword>
<dbReference type="InterPro" id="IPR026555">
    <property type="entry name" value="NSL3/Tex30"/>
</dbReference>